<evidence type="ECO:0000256" key="4">
    <source>
        <dbReference type="ARBA" id="ARBA00022553"/>
    </source>
</evidence>
<dbReference type="InterPro" id="IPR036097">
    <property type="entry name" value="HisK_dim/P_sf"/>
</dbReference>
<dbReference type="Pfam" id="PF02518">
    <property type="entry name" value="HATPase_c"/>
    <property type="match status" value="1"/>
</dbReference>
<dbReference type="InterPro" id="IPR004358">
    <property type="entry name" value="Sig_transdc_His_kin-like_C"/>
</dbReference>
<evidence type="ECO:0000256" key="10">
    <source>
        <dbReference type="ARBA" id="ARBA00023136"/>
    </source>
</evidence>
<feature type="domain" description="Histidine kinase" evidence="12">
    <location>
        <begin position="181"/>
        <end position="394"/>
    </location>
</feature>
<dbReference type="InterPro" id="IPR050428">
    <property type="entry name" value="TCS_sensor_his_kinase"/>
</dbReference>
<organism evidence="14 15">
    <name type="scientific">Paracidovorax cattleyae</name>
    <dbReference type="NCBI Taxonomy" id="80868"/>
    <lineage>
        <taxon>Bacteria</taxon>
        <taxon>Pseudomonadati</taxon>
        <taxon>Pseudomonadota</taxon>
        <taxon>Betaproteobacteria</taxon>
        <taxon>Burkholderiales</taxon>
        <taxon>Comamonadaceae</taxon>
        <taxon>Paracidovorax</taxon>
    </lineage>
</organism>
<keyword evidence="4" id="KW-0597">Phosphoprotein</keyword>
<comment type="subcellular location">
    <subcellularLocation>
        <location evidence="2">Membrane</location>
    </subcellularLocation>
</comment>
<evidence type="ECO:0000313" key="14">
    <source>
        <dbReference type="EMBL" id="SDP79356.1"/>
    </source>
</evidence>
<name>A0A1H0VMQ4_9BURK</name>
<evidence type="ECO:0000256" key="9">
    <source>
        <dbReference type="ARBA" id="ARBA00023012"/>
    </source>
</evidence>
<dbReference type="AlphaFoldDB" id="A0A1H0VMQ4"/>
<reference evidence="15" key="1">
    <citation type="submission" date="2016-10" db="EMBL/GenBank/DDBJ databases">
        <authorList>
            <person name="Varghese N."/>
            <person name="Submissions S."/>
        </authorList>
    </citation>
    <scope>NUCLEOTIDE SEQUENCE [LARGE SCALE GENOMIC DNA]</scope>
    <source>
        <strain evidence="15">DSM 17101</strain>
    </source>
</reference>
<dbReference type="EMBL" id="FNJL01000027">
    <property type="protein sequence ID" value="SDP79356.1"/>
    <property type="molecule type" value="Genomic_DNA"/>
</dbReference>
<dbReference type="InterPro" id="IPR005467">
    <property type="entry name" value="His_kinase_dom"/>
</dbReference>
<dbReference type="SUPFAM" id="SSF47384">
    <property type="entry name" value="Homodimeric domain of signal transducing histidine kinase"/>
    <property type="match status" value="1"/>
</dbReference>
<dbReference type="PRINTS" id="PR00344">
    <property type="entry name" value="BCTRLSENSOR"/>
</dbReference>
<dbReference type="InterPro" id="IPR003661">
    <property type="entry name" value="HisK_dim/P_dom"/>
</dbReference>
<protein>
    <recommendedName>
        <fullName evidence="3">histidine kinase</fullName>
        <ecNumber evidence="3">2.7.13.3</ecNumber>
    </recommendedName>
</protein>
<evidence type="ECO:0000313" key="15">
    <source>
        <dbReference type="Proteomes" id="UP000199317"/>
    </source>
</evidence>
<evidence type="ECO:0000259" key="13">
    <source>
        <dbReference type="PROSITE" id="PS50885"/>
    </source>
</evidence>
<dbReference type="Gene3D" id="6.10.340.10">
    <property type="match status" value="1"/>
</dbReference>
<dbReference type="PANTHER" id="PTHR45436:SF5">
    <property type="entry name" value="SENSOR HISTIDINE KINASE TRCS"/>
    <property type="match status" value="1"/>
</dbReference>
<keyword evidence="5" id="KW-0808">Transferase</keyword>
<dbReference type="Pfam" id="PF00512">
    <property type="entry name" value="HisKA"/>
    <property type="match status" value="1"/>
</dbReference>
<dbReference type="InterPro" id="IPR036890">
    <property type="entry name" value="HATPase_C_sf"/>
</dbReference>
<keyword evidence="8 11" id="KW-1133">Transmembrane helix</keyword>
<dbReference type="Gene3D" id="1.10.287.130">
    <property type="match status" value="1"/>
</dbReference>
<dbReference type="Proteomes" id="UP000199317">
    <property type="component" value="Unassembled WGS sequence"/>
</dbReference>
<accession>A0A1H0VMQ4</accession>
<dbReference type="Pfam" id="PF00672">
    <property type="entry name" value="HAMP"/>
    <property type="match status" value="1"/>
</dbReference>
<dbReference type="EC" id="2.7.13.3" evidence="3"/>
<dbReference type="SMART" id="SM00388">
    <property type="entry name" value="HisKA"/>
    <property type="match status" value="1"/>
</dbReference>
<evidence type="ECO:0000256" key="11">
    <source>
        <dbReference type="SAM" id="Phobius"/>
    </source>
</evidence>
<dbReference type="SMART" id="SM00304">
    <property type="entry name" value="HAMP"/>
    <property type="match status" value="1"/>
</dbReference>
<evidence type="ECO:0000256" key="7">
    <source>
        <dbReference type="ARBA" id="ARBA00022777"/>
    </source>
</evidence>
<dbReference type="InterPro" id="IPR003594">
    <property type="entry name" value="HATPase_dom"/>
</dbReference>
<dbReference type="SUPFAM" id="SSF55874">
    <property type="entry name" value="ATPase domain of HSP90 chaperone/DNA topoisomerase II/histidine kinase"/>
    <property type="match status" value="1"/>
</dbReference>
<dbReference type="RefSeq" id="WP_167361301.1">
    <property type="nucleotide sequence ID" value="NZ_CP028290.1"/>
</dbReference>
<gene>
    <name evidence="14" type="ORF">SAMN04489708_12713</name>
</gene>
<evidence type="ECO:0000259" key="12">
    <source>
        <dbReference type="PROSITE" id="PS50109"/>
    </source>
</evidence>
<keyword evidence="7 14" id="KW-0418">Kinase</keyword>
<evidence type="ECO:0000256" key="3">
    <source>
        <dbReference type="ARBA" id="ARBA00012438"/>
    </source>
</evidence>
<evidence type="ECO:0000256" key="8">
    <source>
        <dbReference type="ARBA" id="ARBA00022989"/>
    </source>
</evidence>
<evidence type="ECO:0000256" key="2">
    <source>
        <dbReference type="ARBA" id="ARBA00004370"/>
    </source>
</evidence>
<keyword evidence="15" id="KW-1185">Reference proteome</keyword>
<evidence type="ECO:0000256" key="5">
    <source>
        <dbReference type="ARBA" id="ARBA00022679"/>
    </source>
</evidence>
<dbReference type="PANTHER" id="PTHR45436">
    <property type="entry name" value="SENSOR HISTIDINE KINASE YKOH"/>
    <property type="match status" value="1"/>
</dbReference>
<dbReference type="CDD" id="cd00082">
    <property type="entry name" value="HisKA"/>
    <property type="match status" value="1"/>
</dbReference>
<sequence>MAPLPERRAPAAQGSLFSRVWVRFGVCIAATVLATMALLAASVMLFSEVQYRDFYRSLPSDVQVELDGLRDRDMEDSPRAMEIYGQYWHGDLLFGEKWSLVVGLVICLPIGLVVGFWVSRIVTLPLASMAEVASHVAMGDFSVRAQPGRYHDEMAEMVRHFNQMIDALERSARERRAHAASISHELRTPLTVLRARLHAICDGVIEADAEESRALLEQVEYLGRLVGDLHTLSMAEADQLSLETRAVDLSELVRDAVALHAQRIEDHGVALALRLPPAQGPHAMVDPDRMRQILFNLVENVLRHAAAGSWMEVEVAGEGDRAVLRVSDAGPGMPARLLERPFERFPHEPGRRGEGSGLGLSIVKALVQRQGGSVRVENRPEGGARFTVEFPAID</sequence>
<dbReference type="PROSITE" id="PS50109">
    <property type="entry name" value="HIS_KIN"/>
    <property type="match status" value="1"/>
</dbReference>
<dbReference type="CDD" id="cd00075">
    <property type="entry name" value="HATPase"/>
    <property type="match status" value="1"/>
</dbReference>
<feature type="transmembrane region" description="Helical" evidence="11">
    <location>
        <begin position="20"/>
        <end position="46"/>
    </location>
</feature>
<dbReference type="Gene3D" id="3.30.565.10">
    <property type="entry name" value="Histidine kinase-like ATPase, C-terminal domain"/>
    <property type="match status" value="1"/>
</dbReference>
<comment type="catalytic activity">
    <reaction evidence="1">
        <text>ATP + protein L-histidine = ADP + protein N-phospho-L-histidine.</text>
        <dbReference type="EC" id="2.7.13.3"/>
    </reaction>
</comment>
<evidence type="ECO:0000256" key="6">
    <source>
        <dbReference type="ARBA" id="ARBA00022692"/>
    </source>
</evidence>
<dbReference type="SUPFAM" id="SSF158472">
    <property type="entry name" value="HAMP domain-like"/>
    <property type="match status" value="1"/>
</dbReference>
<dbReference type="SMART" id="SM00387">
    <property type="entry name" value="HATPase_c"/>
    <property type="match status" value="1"/>
</dbReference>
<dbReference type="CDD" id="cd06225">
    <property type="entry name" value="HAMP"/>
    <property type="match status" value="1"/>
</dbReference>
<feature type="domain" description="HAMP" evidence="13">
    <location>
        <begin position="120"/>
        <end position="173"/>
    </location>
</feature>
<proteinExistence type="predicted"/>
<evidence type="ECO:0000256" key="1">
    <source>
        <dbReference type="ARBA" id="ARBA00000085"/>
    </source>
</evidence>
<keyword evidence="6 11" id="KW-0812">Transmembrane</keyword>
<dbReference type="GO" id="GO:0005886">
    <property type="term" value="C:plasma membrane"/>
    <property type="evidence" value="ECO:0007669"/>
    <property type="project" value="TreeGrafter"/>
</dbReference>
<feature type="transmembrane region" description="Helical" evidence="11">
    <location>
        <begin position="98"/>
        <end position="118"/>
    </location>
</feature>
<keyword evidence="10 11" id="KW-0472">Membrane</keyword>
<keyword evidence="9" id="KW-0902">Two-component regulatory system</keyword>
<dbReference type="GO" id="GO:0000155">
    <property type="term" value="F:phosphorelay sensor kinase activity"/>
    <property type="evidence" value="ECO:0007669"/>
    <property type="project" value="InterPro"/>
</dbReference>
<dbReference type="InterPro" id="IPR003660">
    <property type="entry name" value="HAMP_dom"/>
</dbReference>
<dbReference type="PROSITE" id="PS50885">
    <property type="entry name" value="HAMP"/>
    <property type="match status" value="1"/>
</dbReference>